<proteinExistence type="predicted"/>
<dbReference type="EMBL" id="BQNB010021183">
    <property type="protein sequence ID" value="GJU03737.1"/>
    <property type="molecule type" value="Genomic_DNA"/>
</dbReference>
<evidence type="ECO:0000313" key="2">
    <source>
        <dbReference type="EMBL" id="GJU03737.1"/>
    </source>
</evidence>
<reference evidence="2" key="1">
    <citation type="journal article" date="2022" name="Int. J. Mol. Sci.">
        <title>Draft Genome of Tanacetum Coccineum: Genomic Comparison of Closely Related Tanacetum-Family Plants.</title>
        <authorList>
            <person name="Yamashiro T."/>
            <person name="Shiraishi A."/>
            <person name="Nakayama K."/>
            <person name="Satake H."/>
        </authorList>
    </citation>
    <scope>NUCLEOTIDE SEQUENCE</scope>
</reference>
<evidence type="ECO:0008006" key="4">
    <source>
        <dbReference type="Google" id="ProtNLM"/>
    </source>
</evidence>
<keyword evidence="3" id="KW-1185">Reference proteome</keyword>
<organism evidence="2 3">
    <name type="scientific">Tanacetum coccineum</name>
    <dbReference type="NCBI Taxonomy" id="301880"/>
    <lineage>
        <taxon>Eukaryota</taxon>
        <taxon>Viridiplantae</taxon>
        <taxon>Streptophyta</taxon>
        <taxon>Embryophyta</taxon>
        <taxon>Tracheophyta</taxon>
        <taxon>Spermatophyta</taxon>
        <taxon>Magnoliopsida</taxon>
        <taxon>eudicotyledons</taxon>
        <taxon>Gunneridae</taxon>
        <taxon>Pentapetalae</taxon>
        <taxon>asterids</taxon>
        <taxon>campanulids</taxon>
        <taxon>Asterales</taxon>
        <taxon>Asteraceae</taxon>
        <taxon>Asteroideae</taxon>
        <taxon>Anthemideae</taxon>
        <taxon>Anthemidinae</taxon>
        <taxon>Tanacetum</taxon>
    </lineage>
</organism>
<feature type="region of interest" description="Disordered" evidence="1">
    <location>
        <begin position="156"/>
        <end position="179"/>
    </location>
</feature>
<protein>
    <recommendedName>
        <fullName evidence="4">Xylulose kinase-1</fullName>
    </recommendedName>
</protein>
<name>A0ABQ5IWB2_9ASTR</name>
<sequence length="291" mass="33112">MANLKFADTHNMVAFLSKPKESDGFEQIVDFLNAHPIKYALTVNPTIYISCIEHFWSIVKAKTINREVQLHALVDGKKIIITESTVRRDLQLVDAEGVDCLPNSTIFEQLTLMGVQDGWAVAIPQQGLTKAAPASERSSKFRYSETVGVSAARRVARTQKTPRHNEDAKMDTGKPRTNMRADERTKICPRSMRRQKVDAFTRRISDFSEDKKRRMPANVKTYDRIGDPDDHLKIFESAATIENWPQPVSIDGFEELPRAFRLNFTQRKKYAKNPVELARVKQRHGSPTSPT</sequence>
<evidence type="ECO:0000313" key="3">
    <source>
        <dbReference type="Proteomes" id="UP001151760"/>
    </source>
</evidence>
<accession>A0ABQ5IWB2</accession>
<comment type="caution">
    <text evidence="2">The sequence shown here is derived from an EMBL/GenBank/DDBJ whole genome shotgun (WGS) entry which is preliminary data.</text>
</comment>
<gene>
    <name evidence="2" type="ORF">Tco_1114075</name>
</gene>
<dbReference type="Proteomes" id="UP001151760">
    <property type="component" value="Unassembled WGS sequence"/>
</dbReference>
<feature type="compositionally biased region" description="Basic and acidic residues" evidence="1">
    <location>
        <begin position="163"/>
        <end position="179"/>
    </location>
</feature>
<evidence type="ECO:0000256" key="1">
    <source>
        <dbReference type="SAM" id="MobiDB-lite"/>
    </source>
</evidence>
<reference evidence="2" key="2">
    <citation type="submission" date="2022-01" db="EMBL/GenBank/DDBJ databases">
        <authorList>
            <person name="Yamashiro T."/>
            <person name="Shiraishi A."/>
            <person name="Satake H."/>
            <person name="Nakayama K."/>
        </authorList>
    </citation>
    <scope>NUCLEOTIDE SEQUENCE</scope>
</reference>